<organism evidence="1 2">
    <name type="scientific">Aplosporella prunicola CBS 121167</name>
    <dbReference type="NCBI Taxonomy" id="1176127"/>
    <lineage>
        <taxon>Eukaryota</taxon>
        <taxon>Fungi</taxon>
        <taxon>Dikarya</taxon>
        <taxon>Ascomycota</taxon>
        <taxon>Pezizomycotina</taxon>
        <taxon>Dothideomycetes</taxon>
        <taxon>Dothideomycetes incertae sedis</taxon>
        <taxon>Botryosphaeriales</taxon>
        <taxon>Aplosporellaceae</taxon>
        <taxon>Aplosporella</taxon>
    </lineage>
</organism>
<reference evidence="1" key="1">
    <citation type="journal article" date="2020" name="Stud. Mycol.">
        <title>101 Dothideomycetes genomes: a test case for predicting lifestyles and emergence of pathogens.</title>
        <authorList>
            <person name="Haridas S."/>
            <person name="Albert R."/>
            <person name="Binder M."/>
            <person name="Bloem J."/>
            <person name="Labutti K."/>
            <person name="Salamov A."/>
            <person name="Andreopoulos B."/>
            <person name="Baker S."/>
            <person name="Barry K."/>
            <person name="Bills G."/>
            <person name="Bluhm B."/>
            <person name="Cannon C."/>
            <person name="Castanera R."/>
            <person name="Culley D."/>
            <person name="Daum C."/>
            <person name="Ezra D."/>
            <person name="Gonzalez J."/>
            <person name="Henrissat B."/>
            <person name="Kuo A."/>
            <person name="Liang C."/>
            <person name="Lipzen A."/>
            <person name="Lutzoni F."/>
            <person name="Magnuson J."/>
            <person name="Mondo S."/>
            <person name="Nolan M."/>
            <person name="Ohm R."/>
            <person name="Pangilinan J."/>
            <person name="Park H.-J."/>
            <person name="Ramirez L."/>
            <person name="Alfaro M."/>
            <person name="Sun H."/>
            <person name="Tritt A."/>
            <person name="Yoshinaga Y."/>
            <person name="Zwiers L.-H."/>
            <person name="Turgeon B."/>
            <person name="Goodwin S."/>
            <person name="Spatafora J."/>
            <person name="Crous P."/>
            <person name="Grigoriev I."/>
        </authorList>
    </citation>
    <scope>NUCLEOTIDE SEQUENCE</scope>
    <source>
        <strain evidence="1">CBS 121167</strain>
    </source>
</reference>
<dbReference type="AlphaFoldDB" id="A0A6A6BQC5"/>
<proteinExistence type="predicted"/>
<gene>
    <name evidence="1" type="ORF">K452DRAFT_133556</name>
</gene>
<protein>
    <submittedName>
        <fullName evidence="1">Uncharacterized protein</fullName>
    </submittedName>
</protein>
<keyword evidence="2" id="KW-1185">Reference proteome</keyword>
<evidence type="ECO:0000313" key="1">
    <source>
        <dbReference type="EMBL" id="KAF2145007.1"/>
    </source>
</evidence>
<dbReference type="GeneID" id="54292806"/>
<accession>A0A6A6BQC5</accession>
<dbReference type="Proteomes" id="UP000799438">
    <property type="component" value="Unassembled WGS sequence"/>
</dbReference>
<sequence length="149" mass="16810">MVVGGRRIFAVPHRLQVAPHPLAFFGSLRALLSSSPTLQWFEFLSVAVCILHSGRFIASSFRQRKEQKKPYTYTRPKTKVRRTIKVEFVAGWRHASQASAYCLCHSKTVPARDWLFPDVSSVRRVSALLISGSIYFGELRGPAWPHPSG</sequence>
<name>A0A6A6BQC5_9PEZI</name>
<dbReference type="EMBL" id="ML995478">
    <property type="protein sequence ID" value="KAF2145007.1"/>
    <property type="molecule type" value="Genomic_DNA"/>
</dbReference>
<dbReference type="RefSeq" id="XP_033400719.1">
    <property type="nucleotide sequence ID" value="XM_033535312.1"/>
</dbReference>
<evidence type="ECO:0000313" key="2">
    <source>
        <dbReference type="Proteomes" id="UP000799438"/>
    </source>
</evidence>